<keyword evidence="3" id="KW-0547">Nucleotide-binding</keyword>
<keyword evidence="2" id="KW-0808">Transferase</keyword>
<comment type="caution">
    <text evidence="7">The sequence shown here is derived from an EMBL/GenBank/DDBJ whole genome shotgun (WGS) entry which is preliminary data.</text>
</comment>
<dbReference type="InterPro" id="IPR050306">
    <property type="entry name" value="PfkB_Carbo_kinase"/>
</dbReference>
<evidence type="ECO:0000313" key="8">
    <source>
        <dbReference type="Proteomes" id="UP000481109"/>
    </source>
</evidence>
<protein>
    <submittedName>
        <fullName evidence="7">Sugar kinase</fullName>
    </submittedName>
</protein>
<sequence length="311" mass="31997">MSSVLTIGEAMVSVRTSAPMELGGVARLSVAGSESNVAIGLARLGHEAAWLGVVGEDQPGRLISRTLRAEGVDTRFIRSTGESFTGLVAFDQPLHDVTRVSYHRKGSAGSLLTAGECLAALEDASPALLHLTGITPALSPAAGAATLAVAEAAHAAGVRVSVDVNYRARLWTRPQAARLLRPLLPYADIVFASDDELDILTDASAPVSELLGHGIGEVVVTAGAAGAHCRTAEGEHHQAALPVTVVDSVGAGDAFVSGYLSALLDELPPADRLLRGVTTGAFCVGAHGDWEALPTRQTLGLLTHTSGTALR</sequence>
<reference evidence="7 8" key="1">
    <citation type="submission" date="2020-02" db="EMBL/GenBank/DDBJ databases">
        <title>Whole-genome analyses of novel actinobacteria.</title>
        <authorList>
            <person name="Sahin N."/>
            <person name="Tokatli A."/>
        </authorList>
    </citation>
    <scope>NUCLEOTIDE SEQUENCE [LARGE SCALE GENOMIC DNA]</scope>
    <source>
        <strain evidence="7 8">YC504</strain>
    </source>
</reference>
<evidence type="ECO:0000256" key="3">
    <source>
        <dbReference type="ARBA" id="ARBA00022741"/>
    </source>
</evidence>
<dbReference type="PANTHER" id="PTHR43085">
    <property type="entry name" value="HEXOKINASE FAMILY MEMBER"/>
    <property type="match status" value="1"/>
</dbReference>
<keyword evidence="5" id="KW-0067">ATP-binding</keyword>
<keyword evidence="8" id="KW-1185">Reference proteome</keyword>
<dbReference type="Proteomes" id="UP000481109">
    <property type="component" value="Unassembled WGS sequence"/>
</dbReference>
<dbReference type="Pfam" id="PF00294">
    <property type="entry name" value="PfkB"/>
    <property type="match status" value="1"/>
</dbReference>
<proteinExistence type="inferred from homology"/>
<evidence type="ECO:0000256" key="1">
    <source>
        <dbReference type="ARBA" id="ARBA00010688"/>
    </source>
</evidence>
<dbReference type="RefSeq" id="WP_165332028.1">
    <property type="nucleotide sequence ID" value="NZ_JAAKZW010000038.1"/>
</dbReference>
<dbReference type="Gene3D" id="3.40.1190.20">
    <property type="match status" value="1"/>
</dbReference>
<dbReference type="GO" id="GO:0016301">
    <property type="term" value="F:kinase activity"/>
    <property type="evidence" value="ECO:0007669"/>
    <property type="project" value="UniProtKB-KW"/>
</dbReference>
<dbReference type="InterPro" id="IPR002173">
    <property type="entry name" value="Carboh/pur_kinase_PfkB_CS"/>
</dbReference>
<dbReference type="EMBL" id="JAAKZW010000038">
    <property type="protein sequence ID" value="NGO76533.1"/>
    <property type="molecule type" value="Genomic_DNA"/>
</dbReference>
<gene>
    <name evidence="7" type="ORF">G6045_12795</name>
</gene>
<keyword evidence="4 7" id="KW-0418">Kinase</keyword>
<evidence type="ECO:0000313" key="7">
    <source>
        <dbReference type="EMBL" id="NGO76533.1"/>
    </source>
</evidence>
<dbReference type="SUPFAM" id="SSF53613">
    <property type="entry name" value="Ribokinase-like"/>
    <property type="match status" value="1"/>
</dbReference>
<evidence type="ECO:0000256" key="2">
    <source>
        <dbReference type="ARBA" id="ARBA00022679"/>
    </source>
</evidence>
<dbReference type="GO" id="GO:0005524">
    <property type="term" value="F:ATP binding"/>
    <property type="evidence" value="ECO:0007669"/>
    <property type="project" value="UniProtKB-KW"/>
</dbReference>
<accession>A0A6G4XH25</accession>
<evidence type="ECO:0000256" key="4">
    <source>
        <dbReference type="ARBA" id="ARBA00022777"/>
    </source>
</evidence>
<organism evidence="7 8">
    <name type="scientific">Streptomyces mesophilus</name>
    <dbReference type="NCBI Taxonomy" id="1775132"/>
    <lineage>
        <taxon>Bacteria</taxon>
        <taxon>Bacillati</taxon>
        <taxon>Actinomycetota</taxon>
        <taxon>Actinomycetes</taxon>
        <taxon>Kitasatosporales</taxon>
        <taxon>Streptomycetaceae</taxon>
        <taxon>Streptomyces</taxon>
    </lineage>
</organism>
<evidence type="ECO:0000259" key="6">
    <source>
        <dbReference type="Pfam" id="PF00294"/>
    </source>
</evidence>
<comment type="similarity">
    <text evidence="1">Belongs to the carbohydrate kinase PfkB family.</text>
</comment>
<evidence type="ECO:0000256" key="5">
    <source>
        <dbReference type="ARBA" id="ARBA00022840"/>
    </source>
</evidence>
<dbReference type="PROSITE" id="PS00584">
    <property type="entry name" value="PFKB_KINASES_2"/>
    <property type="match status" value="1"/>
</dbReference>
<dbReference type="InterPro" id="IPR011611">
    <property type="entry name" value="PfkB_dom"/>
</dbReference>
<dbReference type="InterPro" id="IPR029056">
    <property type="entry name" value="Ribokinase-like"/>
</dbReference>
<dbReference type="AlphaFoldDB" id="A0A6G4XH25"/>
<feature type="domain" description="Carbohydrate kinase PfkB" evidence="6">
    <location>
        <begin position="3"/>
        <end position="295"/>
    </location>
</feature>
<dbReference type="PANTHER" id="PTHR43085:SF1">
    <property type="entry name" value="PSEUDOURIDINE KINASE-RELATED"/>
    <property type="match status" value="1"/>
</dbReference>
<name>A0A6G4XH25_9ACTN</name>
<dbReference type="CDD" id="cd01166">
    <property type="entry name" value="KdgK"/>
    <property type="match status" value="1"/>
</dbReference>